<gene>
    <name evidence="1" type="ORF">S12H4_22272</name>
</gene>
<comment type="caution">
    <text evidence="1">The sequence shown here is derived from an EMBL/GenBank/DDBJ whole genome shotgun (WGS) entry which is preliminary data.</text>
</comment>
<accession>X1T378</accession>
<name>X1T378_9ZZZZ</name>
<proteinExistence type="predicted"/>
<dbReference type="AlphaFoldDB" id="X1T378"/>
<evidence type="ECO:0000313" key="1">
    <source>
        <dbReference type="EMBL" id="GAI74459.1"/>
    </source>
</evidence>
<sequence>MEEILDHYGLLKSLKGKENELVGFSVPFMIGNARIRGVFVQLKVL</sequence>
<protein>
    <submittedName>
        <fullName evidence="1">Uncharacterized protein</fullName>
    </submittedName>
</protein>
<reference evidence="1" key="1">
    <citation type="journal article" date="2014" name="Front. Microbiol.">
        <title>High frequency of phylogenetically diverse reductive dehalogenase-homologous genes in deep subseafloor sedimentary metagenomes.</title>
        <authorList>
            <person name="Kawai M."/>
            <person name="Futagami T."/>
            <person name="Toyoda A."/>
            <person name="Takaki Y."/>
            <person name="Nishi S."/>
            <person name="Hori S."/>
            <person name="Arai W."/>
            <person name="Tsubouchi T."/>
            <person name="Morono Y."/>
            <person name="Uchiyama I."/>
            <person name="Ito T."/>
            <person name="Fujiyama A."/>
            <person name="Inagaki F."/>
            <person name="Takami H."/>
        </authorList>
    </citation>
    <scope>NUCLEOTIDE SEQUENCE</scope>
    <source>
        <strain evidence="1">Expedition CK06-06</strain>
    </source>
</reference>
<organism evidence="1">
    <name type="scientific">marine sediment metagenome</name>
    <dbReference type="NCBI Taxonomy" id="412755"/>
    <lineage>
        <taxon>unclassified sequences</taxon>
        <taxon>metagenomes</taxon>
        <taxon>ecological metagenomes</taxon>
    </lineage>
</organism>
<dbReference type="EMBL" id="BARW01011583">
    <property type="protein sequence ID" value="GAI74459.1"/>
    <property type="molecule type" value="Genomic_DNA"/>
</dbReference>